<dbReference type="InterPro" id="IPR017441">
    <property type="entry name" value="Protein_kinase_ATP_BS"/>
</dbReference>
<evidence type="ECO:0000256" key="12">
    <source>
        <dbReference type="ARBA" id="ARBA00048679"/>
    </source>
</evidence>
<proteinExistence type="inferred from homology"/>
<feature type="domain" description="Roc" evidence="17">
    <location>
        <begin position="1010"/>
        <end position="1223"/>
    </location>
</feature>
<keyword evidence="13" id="KW-0040">ANK repeat</keyword>
<dbReference type="EC" id="2.7.11.1" evidence="3"/>
<dbReference type="InterPro" id="IPR036322">
    <property type="entry name" value="WD40_repeat_dom_sf"/>
</dbReference>
<dbReference type="PROSITE" id="PS50011">
    <property type="entry name" value="PROTEIN_KINASE_DOM"/>
    <property type="match status" value="1"/>
</dbReference>
<dbReference type="PROSITE" id="PS00107">
    <property type="entry name" value="PROTEIN_KINASE_ATP"/>
    <property type="match status" value="1"/>
</dbReference>
<dbReference type="Pfam" id="PF16095">
    <property type="entry name" value="COR-A"/>
    <property type="match status" value="1"/>
</dbReference>
<dbReference type="PROSITE" id="PS51450">
    <property type="entry name" value="LRR"/>
    <property type="match status" value="7"/>
</dbReference>
<dbReference type="SMART" id="SM00369">
    <property type="entry name" value="LRR_TYP"/>
    <property type="match status" value="5"/>
</dbReference>
<dbReference type="InterPro" id="IPR002110">
    <property type="entry name" value="Ankyrin_rpt"/>
</dbReference>
<dbReference type="Pfam" id="PF07714">
    <property type="entry name" value="PK_Tyr_Ser-Thr"/>
    <property type="match status" value="1"/>
</dbReference>
<dbReference type="Gene3D" id="1.10.510.10">
    <property type="entry name" value="Transferase(Phosphotransferase) domain 1"/>
    <property type="match status" value="1"/>
</dbReference>
<dbReference type="GO" id="GO:0005525">
    <property type="term" value="F:GTP binding"/>
    <property type="evidence" value="ECO:0007669"/>
    <property type="project" value="UniProtKB-KW"/>
</dbReference>
<dbReference type="InterPro" id="IPR008271">
    <property type="entry name" value="Ser/Thr_kinase_AS"/>
</dbReference>
<evidence type="ECO:0000256" key="3">
    <source>
        <dbReference type="ARBA" id="ARBA00012513"/>
    </source>
</evidence>
<evidence type="ECO:0000313" key="18">
    <source>
        <dbReference type="EMBL" id="CAF0874165.1"/>
    </source>
</evidence>
<dbReference type="InterPro" id="IPR053215">
    <property type="entry name" value="TKL_Ser/Thr_kinase"/>
</dbReference>
<evidence type="ECO:0000256" key="8">
    <source>
        <dbReference type="ARBA" id="ARBA00022741"/>
    </source>
</evidence>
<comment type="catalytic activity">
    <reaction evidence="12">
        <text>L-seryl-[protein] + ATP = O-phospho-L-seryl-[protein] + ADP + H(+)</text>
        <dbReference type="Rhea" id="RHEA:17989"/>
        <dbReference type="Rhea" id="RHEA-COMP:9863"/>
        <dbReference type="Rhea" id="RHEA-COMP:11604"/>
        <dbReference type="ChEBI" id="CHEBI:15378"/>
        <dbReference type="ChEBI" id="CHEBI:29999"/>
        <dbReference type="ChEBI" id="CHEBI:30616"/>
        <dbReference type="ChEBI" id="CHEBI:83421"/>
        <dbReference type="ChEBI" id="CHEBI:456216"/>
        <dbReference type="EC" id="2.7.11.1"/>
    </reaction>
</comment>
<evidence type="ECO:0000256" key="13">
    <source>
        <dbReference type="PROSITE-ProRule" id="PRU00023"/>
    </source>
</evidence>
<keyword evidence="5" id="KW-0433">Leucine-rich repeat</keyword>
<name>A0A813Y283_9BILA</name>
<evidence type="ECO:0000256" key="9">
    <source>
        <dbReference type="ARBA" id="ARBA00022777"/>
    </source>
</evidence>
<dbReference type="SMART" id="SM00220">
    <property type="entry name" value="S_TKc"/>
    <property type="match status" value="1"/>
</dbReference>
<dbReference type="InterPro" id="IPR020859">
    <property type="entry name" value="ROC"/>
</dbReference>
<feature type="domain" description="Protein kinase" evidence="16">
    <location>
        <begin position="1789"/>
        <end position="2081"/>
    </location>
</feature>
<evidence type="ECO:0000313" key="19">
    <source>
        <dbReference type="Proteomes" id="UP000663879"/>
    </source>
</evidence>
<comment type="cofactor">
    <cofactor evidence="1">
        <name>Mg(2+)</name>
        <dbReference type="ChEBI" id="CHEBI:18420"/>
    </cofactor>
</comment>
<dbReference type="EMBL" id="CAJNOC010001554">
    <property type="protein sequence ID" value="CAF0874165.1"/>
    <property type="molecule type" value="Genomic_DNA"/>
</dbReference>
<feature type="region of interest" description="Disordered" evidence="15">
    <location>
        <begin position="252"/>
        <end position="272"/>
    </location>
</feature>
<dbReference type="Pfam" id="PF00023">
    <property type="entry name" value="Ank"/>
    <property type="match status" value="1"/>
</dbReference>
<dbReference type="SUPFAM" id="SSF50978">
    <property type="entry name" value="WD40 repeat-like"/>
    <property type="match status" value="1"/>
</dbReference>
<evidence type="ECO:0000256" key="11">
    <source>
        <dbReference type="ARBA" id="ARBA00047899"/>
    </source>
</evidence>
<keyword evidence="8 14" id="KW-0547">Nucleotide-binding</keyword>
<dbReference type="Proteomes" id="UP000663879">
    <property type="component" value="Unassembled WGS sequence"/>
</dbReference>
<dbReference type="SUPFAM" id="SSF56112">
    <property type="entry name" value="Protein kinase-like (PK-like)"/>
    <property type="match status" value="1"/>
</dbReference>
<dbReference type="PANTHER" id="PTHR45756:SF1">
    <property type="entry name" value="PROTEIN KINASE DOMAIN CONTAINING PROTEIN"/>
    <property type="match status" value="1"/>
</dbReference>
<dbReference type="GO" id="GO:0004674">
    <property type="term" value="F:protein serine/threonine kinase activity"/>
    <property type="evidence" value="ECO:0007669"/>
    <property type="project" value="UniProtKB-KW"/>
</dbReference>
<keyword evidence="7" id="KW-0677">Repeat</keyword>
<dbReference type="SMART" id="SM00248">
    <property type="entry name" value="ANK"/>
    <property type="match status" value="5"/>
</dbReference>
<keyword evidence="10 14" id="KW-0067">ATP-binding</keyword>
<evidence type="ECO:0000256" key="1">
    <source>
        <dbReference type="ARBA" id="ARBA00001946"/>
    </source>
</evidence>
<protein>
    <recommendedName>
        <fullName evidence="3">non-specific serine/threonine protein kinase</fullName>
        <ecNumber evidence="3">2.7.11.1</ecNumber>
    </recommendedName>
</protein>
<dbReference type="InterPro" id="IPR036770">
    <property type="entry name" value="Ankyrin_rpt-contain_sf"/>
</dbReference>
<feature type="region of interest" description="Disordered" evidence="15">
    <location>
        <begin position="578"/>
        <end position="599"/>
    </location>
</feature>
<organism evidence="18 19">
    <name type="scientific">Brachionus calyciflorus</name>
    <dbReference type="NCBI Taxonomy" id="104777"/>
    <lineage>
        <taxon>Eukaryota</taxon>
        <taxon>Metazoa</taxon>
        <taxon>Spiralia</taxon>
        <taxon>Gnathifera</taxon>
        <taxon>Rotifera</taxon>
        <taxon>Eurotatoria</taxon>
        <taxon>Monogononta</taxon>
        <taxon>Pseudotrocha</taxon>
        <taxon>Ploima</taxon>
        <taxon>Brachionidae</taxon>
        <taxon>Brachionus</taxon>
    </lineage>
</organism>
<evidence type="ECO:0000256" key="10">
    <source>
        <dbReference type="ARBA" id="ARBA00022840"/>
    </source>
</evidence>
<dbReference type="InterPro" id="IPR027417">
    <property type="entry name" value="P-loop_NTPase"/>
</dbReference>
<dbReference type="InterPro" id="IPR001611">
    <property type="entry name" value="Leu-rich_rpt"/>
</dbReference>
<gene>
    <name evidence="18" type="ORF">OXX778_LOCUS10082</name>
</gene>
<evidence type="ECO:0000259" key="16">
    <source>
        <dbReference type="PROSITE" id="PS50011"/>
    </source>
</evidence>
<dbReference type="InterPro" id="IPR003591">
    <property type="entry name" value="Leu-rich_rpt_typical-subtyp"/>
</dbReference>
<dbReference type="InterPro" id="IPR032675">
    <property type="entry name" value="LRR_dom_sf"/>
</dbReference>
<comment type="catalytic activity">
    <reaction evidence="11">
        <text>L-threonyl-[protein] + ATP = O-phospho-L-threonyl-[protein] + ADP + H(+)</text>
        <dbReference type="Rhea" id="RHEA:46608"/>
        <dbReference type="Rhea" id="RHEA-COMP:11060"/>
        <dbReference type="Rhea" id="RHEA-COMP:11605"/>
        <dbReference type="ChEBI" id="CHEBI:15378"/>
        <dbReference type="ChEBI" id="CHEBI:30013"/>
        <dbReference type="ChEBI" id="CHEBI:30616"/>
        <dbReference type="ChEBI" id="CHEBI:61977"/>
        <dbReference type="ChEBI" id="CHEBI:456216"/>
        <dbReference type="EC" id="2.7.11.1"/>
    </reaction>
</comment>
<dbReference type="SUPFAM" id="SSF52058">
    <property type="entry name" value="L domain-like"/>
    <property type="match status" value="2"/>
</dbReference>
<dbReference type="Gene3D" id="3.30.70.1390">
    <property type="entry name" value="ROC domain from the Parkinson's disease-associated leucine-rich repeat kinase 2"/>
    <property type="match status" value="1"/>
</dbReference>
<evidence type="ECO:0000256" key="14">
    <source>
        <dbReference type="PROSITE-ProRule" id="PRU10141"/>
    </source>
</evidence>
<dbReference type="Gene3D" id="1.25.40.20">
    <property type="entry name" value="Ankyrin repeat-containing domain"/>
    <property type="match status" value="2"/>
</dbReference>
<dbReference type="GO" id="GO:0009966">
    <property type="term" value="P:regulation of signal transduction"/>
    <property type="evidence" value="ECO:0007669"/>
    <property type="project" value="UniProtKB-ARBA"/>
</dbReference>
<dbReference type="PANTHER" id="PTHR45756">
    <property type="entry name" value="PALMITOYLTRANSFERASE"/>
    <property type="match status" value="1"/>
</dbReference>
<dbReference type="OrthoDB" id="10252328at2759"/>
<dbReference type="GO" id="GO:0005737">
    <property type="term" value="C:cytoplasm"/>
    <property type="evidence" value="ECO:0007669"/>
    <property type="project" value="UniProtKB-ARBA"/>
</dbReference>
<keyword evidence="6" id="KW-0808">Transferase</keyword>
<dbReference type="Gene3D" id="3.40.50.300">
    <property type="entry name" value="P-loop containing nucleotide triphosphate hydrolases"/>
    <property type="match status" value="1"/>
</dbReference>
<evidence type="ECO:0000259" key="17">
    <source>
        <dbReference type="PROSITE" id="PS51424"/>
    </source>
</evidence>
<keyword evidence="19" id="KW-1185">Reference proteome</keyword>
<dbReference type="PROSITE" id="PS50297">
    <property type="entry name" value="ANK_REP_REGION"/>
    <property type="match status" value="1"/>
</dbReference>
<evidence type="ECO:0000256" key="4">
    <source>
        <dbReference type="ARBA" id="ARBA00022527"/>
    </source>
</evidence>
<dbReference type="SUPFAM" id="SSF48403">
    <property type="entry name" value="Ankyrin repeat"/>
    <property type="match status" value="1"/>
</dbReference>
<feature type="compositionally biased region" description="Low complexity" evidence="15">
    <location>
        <begin position="585"/>
        <end position="597"/>
    </location>
</feature>
<dbReference type="InterPro" id="IPR032171">
    <property type="entry name" value="COR-A"/>
</dbReference>
<dbReference type="SMART" id="SM00364">
    <property type="entry name" value="LRR_BAC"/>
    <property type="match status" value="8"/>
</dbReference>
<dbReference type="Pfam" id="PF12796">
    <property type="entry name" value="Ank_2"/>
    <property type="match status" value="1"/>
</dbReference>
<feature type="compositionally biased region" description="Basic and acidic residues" evidence="15">
    <location>
        <begin position="252"/>
        <end position="263"/>
    </location>
</feature>
<accession>A0A813Y283</accession>
<evidence type="ECO:0000256" key="5">
    <source>
        <dbReference type="ARBA" id="ARBA00022614"/>
    </source>
</evidence>
<dbReference type="Pfam" id="PF08477">
    <property type="entry name" value="Roc"/>
    <property type="match status" value="1"/>
</dbReference>
<keyword evidence="9" id="KW-0418">Kinase</keyword>
<dbReference type="SUPFAM" id="SSF52540">
    <property type="entry name" value="P-loop containing nucleoside triphosphate hydrolases"/>
    <property type="match status" value="1"/>
</dbReference>
<comment type="similarity">
    <text evidence="2">Belongs to the protein kinase superfamily. TKL Ser/Thr protein kinase family. ROCO subfamily.</text>
</comment>
<dbReference type="GO" id="GO:0005524">
    <property type="term" value="F:ATP binding"/>
    <property type="evidence" value="ECO:0007669"/>
    <property type="project" value="UniProtKB-UniRule"/>
</dbReference>
<dbReference type="InterPro" id="IPR001245">
    <property type="entry name" value="Ser-Thr/Tyr_kinase_cat_dom"/>
</dbReference>
<dbReference type="Gene3D" id="3.80.10.10">
    <property type="entry name" value="Ribonuclease Inhibitor"/>
    <property type="match status" value="3"/>
</dbReference>
<evidence type="ECO:0000256" key="2">
    <source>
        <dbReference type="ARBA" id="ARBA00008171"/>
    </source>
</evidence>
<feature type="repeat" description="ANK" evidence="13">
    <location>
        <begin position="291"/>
        <end position="319"/>
    </location>
</feature>
<dbReference type="Gene3D" id="1.10.10.2200">
    <property type="match status" value="1"/>
</dbReference>
<feature type="region of interest" description="Disordered" evidence="15">
    <location>
        <begin position="767"/>
        <end position="792"/>
    </location>
</feature>
<feature type="non-terminal residue" evidence="18">
    <location>
        <position position="1"/>
    </location>
</feature>
<feature type="binding site" evidence="14">
    <location>
        <position position="1822"/>
    </location>
    <ligand>
        <name>ATP</name>
        <dbReference type="ChEBI" id="CHEBI:30616"/>
    </ligand>
</feature>
<dbReference type="PROSITE" id="PS51424">
    <property type="entry name" value="ROC"/>
    <property type="match status" value="1"/>
</dbReference>
<reference evidence="18" key="1">
    <citation type="submission" date="2021-02" db="EMBL/GenBank/DDBJ databases">
        <authorList>
            <person name="Nowell W R."/>
        </authorList>
    </citation>
    <scope>NUCLEOTIDE SEQUENCE</scope>
    <source>
        <strain evidence="18">Ploen Becks lab</strain>
    </source>
</reference>
<evidence type="ECO:0000256" key="15">
    <source>
        <dbReference type="SAM" id="MobiDB-lite"/>
    </source>
</evidence>
<evidence type="ECO:0000256" key="7">
    <source>
        <dbReference type="ARBA" id="ARBA00022737"/>
    </source>
</evidence>
<evidence type="ECO:0000256" key="6">
    <source>
        <dbReference type="ARBA" id="ARBA00022679"/>
    </source>
</evidence>
<sequence length="2534" mass="293227">NKCLSEIKENNLSLKQFMNSTTTGSHTLLFRACRNSNSDIVKILLDSSSIAKPHYYTKYSPLYIACHMGNEEIAKLLLEKFPHLIQVETIEKFLPFHAVCSQGHIQILKLLIDFNLKSLKTELKQTYSKNYINHLEKIFSNPNNPIQKYELLFDLNSLDVNDQTGLHHAVLNNQYIVCDFLLKLKIKQISESKAKKYELKNQQITDIFTNESFQLSIASSKSSNDSFLDQLKSVFLDTKSYDPYYTVNYSVEDSKSENENKSDDDTDSESDIESENQIYFNPININQYSKYGLTCLHESIRSKNIKILDLLIRHGADPNLPILDSNLVPVSTSLNEALKTQDDKIFYLILKNSNLTDENFKNCLNSCIGSEFGFKVISYLFIYKISDDLENKITLFKNKLVDSGLILNLAQLNLTSIYESWILNSILNYKIDWIKTSGSFNLKKIHLNTITRIDLSNNCLELLPIFLFQIESLKFLKLSFNKLKSLPFGYTEFDNISVKRNPSYTCNQLEELELDFNLLIQIPNELFGLKNLKRLNLSNNLIDSLPIDLWQSGLVEINLAYNRLSNLPVVNSCTQSRGRKETKRNIQPQKPTPIIKPKNTDNELITNYRNARVDKANFWTQNSNIFVEIELDEDLDSGKKTHKNFINQSKLLDLNLSHNNLKKIPECLSCVAPKLSKLNLSHNLIESMGAISDLPANLKFLDLSNNLITDSVRLLNSNFLKFVELYWLNKAVDLKKLDYTLLDNQFCYLNLGLNRLRSQREKSIQVNLRSSSNRRRARSQSRNPARNSLQINSNFNDKKLPFDLFLMNFKYRRIENENELVDFDEIHKFSRENFLNSQNIQIFLEQMCHHKRHIKLENLKSLNLSNNKIKKLDLMFDLSGSQTQEIDSEDEENKNLKSPKKSLIFKSKNEERINNISKLLYPNLTHLDISNNLINRLSGSISYIENLSHLNAASNFELQKISPKLGLLTKLWNLDLKSCPSIKDVQLDSLIRQKTKTSDILGYLKSILDNSRPYNRVKLMFVGVQAIGKTTLLNKLREESGYSSPKNNLSTVGIDINEWTYERPKNAKPIQEYFNVYMEQNSKNFGPITFRTWDFAGQKEYYTTHQYFISKRAIYLVCWKMTEEEKGINEIHHWLSNIQTRAPGSPCIIVGTHQDQLVKLKNYKDISNSLQRKIYEKFILPNSDSETTSAAYPPILASIEISSKTSHNIKLLARIIYDVASQIKVPGMKDQLLLEQKIPSTYLALEECVHLVVKKMRLQSLNPVLKTQDYLIQIQEAISYLYPDEDQGKLAVRFRDNSEILQATQFLHDNGILIHYNDVALNDLFFLDPQWLCDILSTVVAIREINPFAAKGIMKINDLQVLFKGSKNLKSESDEIMSYITDLLGKFELALTWDNEHLLIPSLLPSEPMLKYSNQDIRISIMSKEKLNSLLNMNNLVQSVSCFNSFESQQTTKELENLYSNIKLANSYSQNILSNKLNLEFLYECKALDENDSLRRLYTLSYLPSGFFSRLISRILSDSLLKECLLDLIEIEQCDKLDFKLIEFLSQEAEWKCWQTGIELKYLDFSLFRVKEVIQDPLIDLESNISKKNIFIQNSVLFQDCENELKLKTLNKQYCSFLECYATMTSYKITKSINGKSLDDEGEILININLNKQVIIKIFALIIEIIDSLLEDWYPDLGTRFMQDSKGDYLVTRLAPCENCVKSYLENNFVSQEKKKIFFDLNESDLEKLKQFENFQWIYCFMLDDVCYSVLKNSHLICVRHGEQDTNKIAPDLAFKDIEQKYLITQDNLKIEKILGRGSFGSVFSGVLFTPYTSDKVKVAVKVLETFNPNQTEVKNFNIFSHRKSIRLAAKAYSIARQEIAILSSLKNEQIVSMMGLCIKPLAIILELAPLGNLKDLILSYKKTSLKLNPCVIQQVCVQISSALVYLHSNRIIYRDLKADNVLVWKFPMPNQISSNLETLVKLADYSISRSVLPTGTKGFAGTPGFMAPEILKYNGEETYSEKVDSFSYSMLLYELITLRHPYEGQEQIKDIVLNGGRPIVRNQDLNYPSLMLDLMCLCWMDSPSDRPSSNQILKYTQSFEFSHLIDVTILEDYNEAPLVVACLNQENDEFEIDDNRNEDEDDSDLEEIEEEDLIDVWVVRNKNELDDSVAQIEILTYESKLNCTSRKVANLSNHKIEALCHLNKSGQIWFVDSNKTIFVYCCKTYKKVNQYILDINLETSGKIVSIHPIEQIKQIILITSKGLILYLYLNEASLHKELNNNEEFKYFIQDLTIDCYTSLLLPSRYDNKSYDLWLGSSKSEVFIYSLKNMKLIESYLHTSSHHFLTNSNLNLQQQSPTNKTLEFNFQNQEQNEESNELNVVILKTTQIDTFFLWSYVYPGSTIYLWNHVSKKIMSAYNCRKSFEENEQASQLRDFRIVEIEFMNSHLYCGINNGTVLVLKRLTLTPLQMFNSHMHQLYNLCSLQFETRLNTWSRRNKQNMTSQVKKTQHMLLTMGRALSSTHEDMYLSNPKYRIDALQNYANCLILNAWNCNYD</sequence>
<dbReference type="PROSITE" id="PS00108">
    <property type="entry name" value="PROTEIN_KINASE_ST"/>
    <property type="match status" value="1"/>
</dbReference>
<keyword evidence="4" id="KW-0723">Serine/threonine-protein kinase</keyword>
<comment type="caution">
    <text evidence="18">The sequence shown here is derived from an EMBL/GenBank/DDBJ whole genome shotgun (WGS) entry which is preliminary data.</text>
</comment>
<dbReference type="PROSITE" id="PS50088">
    <property type="entry name" value="ANK_REPEAT"/>
    <property type="match status" value="1"/>
</dbReference>
<dbReference type="InterPro" id="IPR000719">
    <property type="entry name" value="Prot_kinase_dom"/>
</dbReference>
<dbReference type="InterPro" id="IPR011009">
    <property type="entry name" value="Kinase-like_dom_sf"/>
</dbReference>